<organism evidence="5 6">
    <name type="scientific">Litoribrevibacter euphylliae</name>
    <dbReference type="NCBI Taxonomy" id="1834034"/>
    <lineage>
        <taxon>Bacteria</taxon>
        <taxon>Pseudomonadati</taxon>
        <taxon>Pseudomonadota</taxon>
        <taxon>Gammaproteobacteria</taxon>
        <taxon>Oceanospirillales</taxon>
        <taxon>Oceanospirillaceae</taxon>
        <taxon>Litoribrevibacter</taxon>
    </lineage>
</organism>
<evidence type="ECO:0000256" key="2">
    <source>
        <dbReference type="ARBA" id="ARBA00022729"/>
    </source>
</evidence>
<name>A0ABV7HHV6_9GAMM</name>
<evidence type="ECO:0000256" key="3">
    <source>
        <dbReference type="SAM" id="MobiDB-lite"/>
    </source>
</evidence>
<dbReference type="InterPro" id="IPR001638">
    <property type="entry name" value="Solute-binding_3/MltF_N"/>
</dbReference>
<evidence type="ECO:0000256" key="1">
    <source>
        <dbReference type="ARBA" id="ARBA00010333"/>
    </source>
</evidence>
<evidence type="ECO:0000259" key="4">
    <source>
        <dbReference type="Pfam" id="PF00497"/>
    </source>
</evidence>
<keyword evidence="6" id="KW-1185">Reference proteome</keyword>
<evidence type="ECO:0000313" key="6">
    <source>
        <dbReference type="Proteomes" id="UP001595476"/>
    </source>
</evidence>
<gene>
    <name evidence="5" type="ORF">ACFOEK_20600</name>
</gene>
<keyword evidence="2" id="KW-0732">Signal</keyword>
<feature type="region of interest" description="Disordered" evidence="3">
    <location>
        <begin position="1"/>
        <end position="26"/>
    </location>
</feature>
<feature type="compositionally biased region" description="Polar residues" evidence="3">
    <location>
        <begin position="1"/>
        <end position="16"/>
    </location>
</feature>
<dbReference type="RefSeq" id="WP_386723373.1">
    <property type="nucleotide sequence ID" value="NZ_JBHRSZ010000009.1"/>
</dbReference>
<reference evidence="6" key="1">
    <citation type="journal article" date="2019" name="Int. J. Syst. Evol. Microbiol.">
        <title>The Global Catalogue of Microorganisms (GCM) 10K type strain sequencing project: providing services to taxonomists for standard genome sequencing and annotation.</title>
        <authorList>
            <consortium name="The Broad Institute Genomics Platform"/>
            <consortium name="The Broad Institute Genome Sequencing Center for Infectious Disease"/>
            <person name="Wu L."/>
            <person name="Ma J."/>
        </authorList>
    </citation>
    <scope>NUCLEOTIDE SEQUENCE [LARGE SCALE GENOMIC DNA]</scope>
    <source>
        <strain evidence="6">KCTC 52438</strain>
    </source>
</reference>
<feature type="domain" description="Solute-binding protein family 3/N-terminal" evidence="4">
    <location>
        <begin position="35"/>
        <end position="250"/>
    </location>
</feature>
<dbReference type="Pfam" id="PF00497">
    <property type="entry name" value="SBP_bac_3"/>
    <property type="match status" value="1"/>
</dbReference>
<evidence type="ECO:0000313" key="5">
    <source>
        <dbReference type="EMBL" id="MFC3153453.1"/>
    </source>
</evidence>
<dbReference type="Gene3D" id="3.40.190.10">
    <property type="entry name" value="Periplasmic binding protein-like II"/>
    <property type="match status" value="2"/>
</dbReference>
<sequence>MLSQFSLASTSSPDENTQGDDVRATSTPIKIATGEYPPWIGAKLKDYGFIAKVIRQSFEHQGFSVEFTFYPWKRAYNQTRSGFYDATAYWYQSASRKEHFFYSEPLSIESTHLFYHKAKPLNHWDSLEDLKGLTIGATDGYTYTDEFWRLSRSGVLTVETTTKDSSNIAKLLHQRIDVFPIEKHLGFSILHKNFKPHLVHLIDFHPKPLMETTGHLLFPKSLNTSASLISEFNQGLAKLRETGRYQEMLDDMWVIEE</sequence>
<protein>
    <submittedName>
        <fullName evidence="5">Substrate-binding periplasmic protein</fullName>
    </submittedName>
</protein>
<comment type="caution">
    <text evidence="5">The sequence shown here is derived from an EMBL/GenBank/DDBJ whole genome shotgun (WGS) entry which is preliminary data.</text>
</comment>
<dbReference type="EMBL" id="JBHRSZ010000009">
    <property type="protein sequence ID" value="MFC3153453.1"/>
    <property type="molecule type" value="Genomic_DNA"/>
</dbReference>
<accession>A0ABV7HHV6</accession>
<dbReference type="PANTHER" id="PTHR35936">
    <property type="entry name" value="MEMBRANE-BOUND LYTIC MUREIN TRANSGLYCOSYLASE F"/>
    <property type="match status" value="1"/>
</dbReference>
<dbReference type="Proteomes" id="UP001595476">
    <property type="component" value="Unassembled WGS sequence"/>
</dbReference>
<dbReference type="SUPFAM" id="SSF53850">
    <property type="entry name" value="Periplasmic binding protein-like II"/>
    <property type="match status" value="1"/>
</dbReference>
<comment type="similarity">
    <text evidence="1">Belongs to the bacterial solute-binding protein 3 family.</text>
</comment>
<proteinExistence type="inferred from homology"/>
<dbReference type="PANTHER" id="PTHR35936:SF25">
    <property type="entry name" value="ABC TRANSPORTER SUBSTRATE-BINDING PROTEIN"/>
    <property type="match status" value="1"/>
</dbReference>